<feature type="compositionally biased region" description="Polar residues" evidence="1">
    <location>
        <begin position="24"/>
        <end position="39"/>
    </location>
</feature>
<protein>
    <submittedName>
        <fullName evidence="2">8716_t:CDS:1</fullName>
    </submittedName>
</protein>
<accession>A0ABN7WDJ2</accession>
<feature type="region of interest" description="Disordered" evidence="1">
    <location>
        <begin position="1"/>
        <end position="39"/>
    </location>
</feature>
<keyword evidence="3" id="KW-1185">Reference proteome</keyword>
<reference evidence="2 3" key="1">
    <citation type="submission" date="2021-06" db="EMBL/GenBank/DDBJ databases">
        <authorList>
            <person name="Kallberg Y."/>
            <person name="Tangrot J."/>
            <person name="Rosling A."/>
        </authorList>
    </citation>
    <scope>NUCLEOTIDE SEQUENCE [LARGE SCALE GENOMIC DNA]</scope>
    <source>
        <strain evidence="2 3">120-4 pot B 10/14</strain>
    </source>
</reference>
<feature type="non-terminal residue" evidence="2">
    <location>
        <position position="1"/>
    </location>
</feature>
<comment type="caution">
    <text evidence="2">The sequence shown here is derived from an EMBL/GenBank/DDBJ whole genome shotgun (WGS) entry which is preliminary data.</text>
</comment>
<organism evidence="2 3">
    <name type="scientific">Gigaspora margarita</name>
    <dbReference type="NCBI Taxonomy" id="4874"/>
    <lineage>
        <taxon>Eukaryota</taxon>
        <taxon>Fungi</taxon>
        <taxon>Fungi incertae sedis</taxon>
        <taxon>Mucoromycota</taxon>
        <taxon>Glomeromycotina</taxon>
        <taxon>Glomeromycetes</taxon>
        <taxon>Diversisporales</taxon>
        <taxon>Gigasporaceae</taxon>
        <taxon>Gigaspora</taxon>
    </lineage>
</organism>
<proteinExistence type="predicted"/>
<dbReference type="Proteomes" id="UP000789901">
    <property type="component" value="Unassembled WGS sequence"/>
</dbReference>
<evidence type="ECO:0000313" key="2">
    <source>
        <dbReference type="EMBL" id="CAG8827897.1"/>
    </source>
</evidence>
<evidence type="ECO:0000313" key="3">
    <source>
        <dbReference type="Proteomes" id="UP000789901"/>
    </source>
</evidence>
<sequence length="76" mass="8574">PDNPYINKNKSEDQNKKSPFIDIDTSNNSEPVNMDLSTTKLPNNSITDISVLEILSNPWKSNTIHKNLPIQIHLMG</sequence>
<name>A0ABN7WDJ2_GIGMA</name>
<dbReference type="EMBL" id="CAJVQB010039952">
    <property type="protein sequence ID" value="CAG8827897.1"/>
    <property type="molecule type" value="Genomic_DNA"/>
</dbReference>
<gene>
    <name evidence="2" type="ORF">GMARGA_LOCUS29548</name>
</gene>
<evidence type="ECO:0000256" key="1">
    <source>
        <dbReference type="SAM" id="MobiDB-lite"/>
    </source>
</evidence>